<gene>
    <name evidence="2" type="ORF">J2Z37_001023</name>
</gene>
<evidence type="ECO:0000313" key="2">
    <source>
        <dbReference type="EMBL" id="MBP1931026.1"/>
    </source>
</evidence>
<dbReference type="InterPro" id="IPR032466">
    <property type="entry name" value="Metal_Hydrolase"/>
</dbReference>
<comment type="caution">
    <text evidence="2">The sequence shown here is derived from an EMBL/GenBank/DDBJ whole genome shotgun (WGS) entry which is preliminary data.</text>
</comment>
<dbReference type="PANTHER" id="PTHR43135:SF3">
    <property type="entry name" value="ALPHA-D-RIBOSE 1-METHYLPHOSPHONATE 5-TRIPHOSPHATE DIPHOSPHATASE"/>
    <property type="match status" value="1"/>
</dbReference>
<dbReference type="Proteomes" id="UP001519343">
    <property type="component" value="Unassembled WGS sequence"/>
</dbReference>
<dbReference type="SUPFAM" id="SSF51556">
    <property type="entry name" value="Metallo-dependent hydrolases"/>
    <property type="match status" value="1"/>
</dbReference>
<dbReference type="Gene3D" id="3.20.20.140">
    <property type="entry name" value="Metal-dependent hydrolases"/>
    <property type="match status" value="1"/>
</dbReference>
<dbReference type="RefSeq" id="WP_209809126.1">
    <property type="nucleotide sequence ID" value="NZ_JAGGKT010000002.1"/>
</dbReference>
<dbReference type="PANTHER" id="PTHR43135">
    <property type="entry name" value="ALPHA-D-RIBOSE 1-METHYLPHOSPHONATE 5-TRIPHOSPHATE DIPHOSPHATASE"/>
    <property type="match status" value="1"/>
</dbReference>
<dbReference type="EMBL" id="JAGGKT010000002">
    <property type="protein sequence ID" value="MBP1931026.1"/>
    <property type="molecule type" value="Genomic_DNA"/>
</dbReference>
<name>A0ABS4GLA2_9BACL</name>
<reference evidence="2 3" key="1">
    <citation type="submission" date="2021-03" db="EMBL/GenBank/DDBJ databases">
        <title>Genomic Encyclopedia of Type Strains, Phase IV (KMG-IV): sequencing the most valuable type-strain genomes for metagenomic binning, comparative biology and taxonomic classification.</title>
        <authorList>
            <person name="Goeker M."/>
        </authorList>
    </citation>
    <scope>NUCLEOTIDE SEQUENCE [LARGE SCALE GENOMIC DNA]</scope>
    <source>
        <strain evidence="2 3">DSM 24738</strain>
    </source>
</reference>
<dbReference type="SUPFAM" id="SSF51338">
    <property type="entry name" value="Composite domain of metallo-dependent hydrolases"/>
    <property type="match status" value="1"/>
</dbReference>
<dbReference type="CDD" id="cd01299">
    <property type="entry name" value="Met_dep_hydrolase_A"/>
    <property type="match status" value="1"/>
</dbReference>
<evidence type="ECO:0000313" key="3">
    <source>
        <dbReference type="Proteomes" id="UP001519343"/>
    </source>
</evidence>
<dbReference type="InterPro" id="IPR011059">
    <property type="entry name" value="Metal-dep_hydrolase_composite"/>
</dbReference>
<dbReference type="Gene3D" id="2.30.40.10">
    <property type="entry name" value="Urease, subunit C, domain 1"/>
    <property type="match status" value="1"/>
</dbReference>
<sequence length="384" mass="42943">MLKLIKADYLFDSIEGAFKPDPMVWVNGDQIEKVSFGTEPEFSDYEQVDLTGCTLLPGFIDAHDHLSLSPQLENHPKLMNDPDPLLMLRGIQNMKYDLSKGITTSRCLGDKNFIDIYLRDAVEQGIVDGPRIITCTRGIKASHAHGSVGTVFNGVENIRQAVRENLLRGADFIKLFITDTIRTSEYFPYYMSVEEIRVAVEEAHRVGKKVAVHAIGGDGLTHCVEQGVDVIEHAYFASDQQIDLMLKKNSWVVLTPSIFFNDNRWTTVPQAVAEGFYRNREEVLERHQAIIRSGMKYAVGTDATHGELHEDVIFLVEIGEKISRALQGITIHAAELCEREDQIGSISPGKKADLVAIKGNLQENPAALRSIDWVMKGGKTYLQK</sequence>
<dbReference type="InterPro" id="IPR051781">
    <property type="entry name" value="Metallo-dep_Hydrolase"/>
</dbReference>
<protein>
    <submittedName>
        <fullName evidence="2">Imidazolonepropionase-like amidohydrolase</fullName>
    </submittedName>
</protein>
<dbReference type="InterPro" id="IPR006680">
    <property type="entry name" value="Amidohydro-rel"/>
</dbReference>
<organism evidence="2 3">
    <name type="scientific">Ammoniphilus resinae</name>
    <dbReference type="NCBI Taxonomy" id="861532"/>
    <lineage>
        <taxon>Bacteria</taxon>
        <taxon>Bacillati</taxon>
        <taxon>Bacillota</taxon>
        <taxon>Bacilli</taxon>
        <taxon>Bacillales</taxon>
        <taxon>Paenibacillaceae</taxon>
        <taxon>Aneurinibacillus group</taxon>
        <taxon>Ammoniphilus</taxon>
    </lineage>
</organism>
<evidence type="ECO:0000259" key="1">
    <source>
        <dbReference type="Pfam" id="PF01979"/>
    </source>
</evidence>
<dbReference type="InterPro" id="IPR057744">
    <property type="entry name" value="OTAase-like"/>
</dbReference>
<feature type="domain" description="Amidohydrolase-related" evidence="1">
    <location>
        <begin position="54"/>
        <end position="380"/>
    </location>
</feature>
<dbReference type="Pfam" id="PF01979">
    <property type="entry name" value="Amidohydro_1"/>
    <property type="match status" value="1"/>
</dbReference>
<keyword evidence="3" id="KW-1185">Reference proteome</keyword>
<proteinExistence type="predicted"/>
<accession>A0ABS4GLA2</accession>